<reference evidence="2" key="1">
    <citation type="journal article" date="2022" name="Mol. Ecol. Resour.">
        <title>The genomes of chicory, endive, great burdock and yacon provide insights into Asteraceae palaeo-polyploidization history and plant inulin production.</title>
        <authorList>
            <person name="Fan W."/>
            <person name="Wang S."/>
            <person name="Wang H."/>
            <person name="Wang A."/>
            <person name="Jiang F."/>
            <person name="Liu H."/>
            <person name="Zhao H."/>
            <person name="Xu D."/>
            <person name="Zhang Y."/>
        </authorList>
    </citation>
    <scope>NUCLEOTIDE SEQUENCE [LARGE SCALE GENOMIC DNA]</scope>
    <source>
        <strain evidence="2">cv. Niubang</strain>
    </source>
</reference>
<protein>
    <submittedName>
        <fullName evidence="1">Uncharacterized protein</fullName>
    </submittedName>
</protein>
<gene>
    <name evidence="1" type="ORF">L6452_09059</name>
</gene>
<evidence type="ECO:0000313" key="2">
    <source>
        <dbReference type="Proteomes" id="UP001055879"/>
    </source>
</evidence>
<proteinExistence type="predicted"/>
<reference evidence="1 2" key="2">
    <citation type="journal article" date="2022" name="Mol. Ecol. Resour.">
        <title>The genomes of chicory, endive, great burdock and yacon provide insights into Asteraceae paleo-polyploidization history and plant inulin production.</title>
        <authorList>
            <person name="Fan W."/>
            <person name="Wang S."/>
            <person name="Wang H."/>
            <person name="Wang A."/>
            <person name="Jiang F."/>
            <person name="Liu H."/>
            <person name="Zhao H."/>
            <person name="Xu D."/>
            <person name="Zhang Y."/>
        </authorList>
    </citation>
    <scope>NUCLEOTIDE SEQUENCE [LARGE SCALE GENOMIC DNA]</scope>
    <source>
        <strain evidence="2">cv. Niubang</strain>
    </source>
</reference>
<accession>A0ACB9DK40</accession>
<dbReference type="EMBL" id="CM042049">
    <property type="protein sequence ID" value="KAI3746621.1"/>
    <property type="molecule type" value="Genomic_DNA"/>
</dbReference>
<evidence type="ECO:0000313" key="1">
    <source>
        <dbReference type="EMBL" id="KAI3746621.1"/>
    </source>
</evidence>
<sequence>MSVIKPITIPATVPELNPPLKLGLQSNFDKSSGIATTTTKHQAVALRSRSDFSIFYQCNFAPYQDTLYIHHLRQFYRECDVYGTIDFVFGNAAVVFQRSNFYVSQPNPEQKNIFIALGKDDPNQNTGISILECKITTGSVLIANKSMFKSYLGRPWKLYSRNMIIRSYIIYLIDPAGYLEWDGDFALDTLDYGEYMNRGPRSNTSGGVTWSGYRVITNLTEASLFTAVNFIQGREWPDDVGIL</sequence>
<keyword evidence="2" id="KW-1185">Reference proteome</keyword>
<comment type="caution">
    <text evidence="1">The sequence shown here is derived from an EMBL/GenBank/DDBJ whole genome shotgun (WGS) entry which is preliminary data.</text>
</comment>
<organism evidence="1 2">
    <name type="scientific">Arctium lappa</name>
    <name type="common">Greater burdock</name>
    <name type="synonym">Lappa major</name>
    <dbReference type="NCBI Taxonomy" id="4217"/>
    <lineage>
        <taxon>Eukaryota</taxon>
        <taxon>Viridiplantae</taxon>
        <taxon>Streptophyta</taxon>
        <taxon>Embryophyta</taxon>
        <taxon>Tracheophyta</taxon>
        <taxon>Spermatophyta</taxon>
        <taxon>Magnoliopsida</taxon>
        <taxon>eudicotyledons</taxon>
        <taxon>Gunneridae</taxon>
        <taxon>Pentapetalae</taxon>
        <taxon>asterids</taxon>
        <taxon>campanulids</taxon>
        <taxon>Asterales</taxon>
        <taxon>Asteraceae</taxon>
        <taxon>Carduoideae</taxon>
        <taxon>Cardueae</taxon>
        <taxon>Arctiinae</taxon>
        <taxon>Arctium</taxon>
    </lineage>
</organism>
<name>A0ACB9DK40_ARCLA</name>
<dbReference type="Proteomes" id="UP001055879">
    <property type="component" value="Linkage Group LG03"/>
</dbReference>